<name>A0A023GCE0_AMBTT</name>
<reference evidence="2" key="1">
    <citation type="submission" date="2014-03" db="EMBL/GenBank/DDBJ databases">
        <title>The sialotranscriptome of Amblyomma triste, Amblyomma parvum and Amblyomma cajennense ticks, uncovered by 454-based RNA-seq.</title>
        <authorList>
            <person name="Garcia G.R."/>
            <person name="Gardinassi L.G."/>
            <person name="Ribeiro J.M."/>
            <person name="Anatriello E."/>
            <person name="Ferreira B.R."/>
            <person name="Moreira H.N."/>
            <person name="Mafra C."/>
            <person name="Olegario M.M."/>
            <person name="Szabo P.J."/>
            <person name="Miranda-Santos I.K."/>
            <person name="Maruyama S.R."/>
        </authorList>
    </citation>
    <scope>NUCLEOTIDE SEQUENCE</scope>
    <source>
        <strain evidence="2">Mato Grasso do Sul</strain>
        <tissue evidence="2">Salivary glands</tissue>
    </source>
</reference>
<organism evidence="2">
    <name type="scientific">Amblyomma triste</name>
    <name type="common">Neotropical tick</name>
    <dbReference type="NCBI Taxonomy" id="251400"/>
    <lineage>
        <taxon>Eukaryota</taxon>
        <taxon>Metazoa</taxon>
        <taxon>Ecdysozoa</taxon>
        <taxon>Arthropoda</taxon>
        <taxon>Chelicerata</taxon>
        <taxon>Arachnida</taxon>
        <taxon>Acari</taxon>
        <taxon>Parasitiformes</taxon>
        <taxon>Ixodida</taxon>
        <taxon>Ixodoidea</taxon>
        <taxon>Ixodidae</taxon>
        <taxon>Amblyomminae</taxon>
        <taxon>Amblyomma</taxon>
    </lineage>
</organism>
<protein>
    <submittedName>
        <fullName evidence="2">Putative lipocalin-5 3</fullName>
    </submittedName>
</protein>
<accession>A0A023GCE0</accession>
<feature type="signal peptide" evidence="1">
    <location>
        <begin position="1"/>
        <end position="19"/>
    </location>
</feature>
<dbReference type="AlphaFoldDB" id="A0A023GCE0"/>
<sequence>MQIECLVAIAFATASLAQSQEDNDVPDSFVLFEHFPEVVAISDSDNDTIFECMAGKRISFDKENKRVKFMWFFNDPTNN</sequence>
<feature type="chain" id="PRO_5001520984" evidence="1">
    <location>
        <begin position="20"/>
        <end position="79"/>
    </location>
</feature>
<dbReference type="EMBL" id="GBBM01005073">
    <property type="protein sequence ID" value="JAC30345.1"/>
    <property type="molecule type" value="mRNA"/>
</dbReference>
<keyword evidence="1" id="KW-0732">Signal</keyword>
<evidence type="ECO:0000256" key="1">
    <source>
        <dbReference type="SAM" id="SignalP"/>
    </source>
</evidence>
<proteinExistence type="evidence at transcript level"/>
<evidence type="ECO:0000313" key="2">
    <source>
        <dbReference type="EMBL" id="JAC30345.1"/>
    </source>
</evidence>